<dbReference type="EMBL" id="PNXY01000004">
    <property type="protein sequence ID" value="PMS32417.1"/>
    <property type="molecule type" value="Genomic_DNA"/>
</dbReference>
<feature type="transmembrane region" description="Helical" evidence="1">
    <location>
        <begin position="43"/>
        <end position="67"/>
    </location>
</feature>
<dbReference type="OrthoDB" id="9114220at2"/>
<name>A0A2N7WSP3_9BURK</name>
<evidence type="ECO:0000256" key="1">
    <source>
        <dbReference type="SAM" id="Phobius"/>
    </source>
</evidence>
<keyword evidence="4" id="KW-1185">Reference proteome</keyword>
<accession>A0A2N7WSP3</accession>
<proteinExistence type="predicted"/>
<evidence type="ECO:0000313" key="3">
    <source>
        <dbReference type="EMBL" id="PMS32417.1"/>
    </source>
</evidence>
<keyword evidence="1" id="KW-1133">Transmembrane helix</keyword>
<dbReference type="AlphaFoldDB" id="A0A2N7WSP3"/>
<evidence type="ECO:0000313" key="5">
    <source>
        <dbReference type="Proteomes" id="UP000494205"/>
    </source>
</evidence>
<dbReference type="InterPro" id="IPR009937">
    <property type="entry name" value="Phage_holin_3_6"/>
</dbReference>
<dbReference type="RefSeq" id="WP_102631518.1">
    <property type="nucleotide sequence ID" value="NZ_CADIJZ010000007.1"/>
</dbReference>
<protein>
    <recommendedName>
        <fullName evidence="6">Phage holin family protein</fullName>
    </recommendedName>
</protein>
<keyword evidence="1" id="KW-0472">Membrane</keyword>
<dbReference type="Pfam" id="PF07332">
    <property type="entry name" value="Phage_holin_3_6"/>
    <property type="match status" value="1"/>
</dbReference>
<evidence type="ECO:0008006" key="6">
    <source>
        <dbReference type="Google" id="ProtNLM"/>
    </source>
</evidence>
<keyword evidence="1" id="KW-0812">Transmembrane</keyword>
<dbReference type="Proteomes" id="UP000235659">
    <property type="component" value="Unassembled WGS sequence"/>
</dbReference>
<dbReference type="EMBL" id="CADIJZ010000007">
    <property type="protein sequence ID" value="CAB3675882.1"/>
    <property type="molecule type" value="Genomic_DNA"/>
</dbReference>
<gene>
    <name evidence="3" type="ORF">C0Z16_07390</name>
    <name evidence="2" type="ORF">LMG27174_02385</name>
</gene>
<sequence length="124" mass="13719">MSIHSKVSQWRNVARFCTNRAVDYAELLALELDEAKARLVREVIAMVVLAVAAMFTLSFLCVAIIVTAWNTPYVVGVAWGVAAAWLLISIATFAMMRTQKPAEPLHVLRDEMSADLEALKDALK</sequence>
<evidence type="ECO:0000313" key="2">
    <source>
        <dbReference type="EMBL" id="CAB3675882.1"/>
    </source>
</evidence>
<reference evidence="3 4" key="1">
    <citation type="submission" date="2018-01" db="EMBL/GenBank/DDBJ databases">
        <title>Whole genome analyses suggest that Burkholderia sensu lato contains two further novel genera in the rhizoxinica-symbiotica group Mycetohabitans gen. nov., and Trinickia gen. nov.: implications for the evolution of diazotrophy and nodulation in the Burkholderiaceae.</title>
        <authorList>
            <person name="Estrada-de los Santos P."/>
            <person name="Palmer M."/>
            <person name="Chavez-Ramirez B."/>
            <person name="Beukes C."/>
            <person name="Steenkamp E.T."/>
            <person name="Hirsch A.M."/>
            <person name="Manyaka P."/>
            <person name="Maluk M."/>
            <person name="Lafos M."/>
            <person name="Crook M."/>
            <person name="Gross E."/>
            <person name="Simon M.F."/>
            <person name="Bueno dos Reis Junior F."/>
            <person name="Poole P.S."/>
            <person name="Venter S.N."/>
            <person name="James E.K."/>
        </authorList>
    </citation>
    <scope>NUCLEOTIDE SEQUENCE [LARGE SCALE GENOMIC DNA]</scope>
    <source>
        <strain evidence="3 4">WSM 3937</strain>
    </source>
</reference>
<dbReference type="Proteomes" id="UP000494205">
    <property type="component" value="Unassembled WGS sequence"/>
</dbReference>
<reference evidence="2 5" key="2">
    <citation type="submission" date="2020-04" db="EMBL/GenBank/DDBJ databases">
        <authorList>
            <person name="De Canck E."/>
        </authorList>
    </citation>
    <scope>NUCLEOTIDE SEQUENCE [LARGE SCALE GENOMIC DNA]</scope>
    <source>
        <strain evidence="2 5">LMG 27174</strain>
    </source>
</reference>
<organism evidence="2 5">
    <name type="scientific">Paraburkholderia rhynchosiae</name>
    <dbReference type="NCBI Taxonomy" id="487049"/>
    <lineage>
        <taxon>Bacteria</taxon>
        <taxon>Pseudomonadati</taxon>
        <taxon>Pseudomonadota</taxon>
        <taxon>Betaproteobacteria</taxon>
        <taxon>Burkholderiales</taxon>
        <taxon>Burkholderiaceae</taxon>
        <taxon>Paraburkholderia</taxon>
    </lineage>
</organism>
<evidence type="ECO:0000313" key="4">
    <source>
        <dbReference type="Proteomes" id="UP000235659"/>
    </source>
</evidence>
<feature type="transmembrane region" description="Helical" evidence="1">
    <location>
        <begin position="73"/>
        <end position="96"/>
    </location>
</feature>